<organism evidence="3 4">
    <name type="scientific">Streptomyces anulatus</name>
    <name type="common">Streptomyces chrysomallus</name>
    <dbReference type="NCBI Taxonomy" id="1892"/>
    <lineage>
        <taxon>Bacteria</taxon>
        <taxon>Bacillati</taxon>
        <taxon>Actinomycetota</taxon>
        <taxon>Actinomycetes</taxon>
        <taxon>Kitasatosporales</taxon>
        <taxon>Streptomycetaceae</taxon>
        <taxon>Streptomyces</taxon>
    </lineage>
</organism>
<accession>A0A7K3RAN8</accession>
<proteinExistence type="predicted"/>
<name>A0A7K3RAN8_STRAQ</name>
<feature type="region of interest" description="Disordered" evidence="1">
    <location>
        <begin position="118"/>
        <end position="176"/>
    </location>
</feature>
<protein>
    <submittedName>
        <fullName evidence="3">Uncharacterized protein</fullName>
    </submittedName>
</protein>
<dbReference type="RefSeq" id="WP_164269570.1">
    <property type="nucleotide sequence ID" value="NZ_JAAGMS010000162.1"/>
</dbReference>
<evidence type="ECO:0000256" key="2">
    <source>
        <dbReference type="SAM" id="Phobius"/>
    </source>
</evidence>
<evidence type="ECO:0000313" key="3">
    <source>
        <dbReference type="EMBL" id="NEB99268.1"/>
    </source>
</evidence>
<feature type="transmembrane region" description="Helical" evidence="2">
    <location>
        <begin position="26"/>
        <end position="52"/>
    </location>
</feature>
<evidence type="ECO:0000313" key="4">
    <source>
        <dbReference type="Proteomes" id="UP000470951"/>
    </source>
</evidence>
<evidence type="ECO:0000256" key="1">
    <source>
        <dbReference type="SAM" id="MobiDB-lite"/>
    </source>
</evidence>
<reference evidence="3 4" key="1">
    <citation type="submission" date="2020-01" db="EMBL/GenBank/DDBJ databases">
        <title>Insect and environment-associated Actinomycetes.</title>
        <authorList>
            <person name="Currrie C."/>
            <person name="Chevrette M."/>
            <person name="Carlson C."/>
            <person name="Stubbendieck R."/>
            <person name="Wendt-Pienkowski E."/>
        </authorList>
    </citation>
    <scope>NUCLEOTIDE SEQUENCE [LARGE SCALE GENOMIC DNA]</scope>
    <source>
        <strain evidence="3 4">SID7903</strain>
    </source>
</reference>
<sequence>MADLEQHENRPYERGASGFVPRLMPLMVLAPTALAAVWLGGSLGAAVVGGGWNPPPIAPDSLYDLVRGGTHALWPGTPTGAVVAGIAALAGVLFGLAALGFFAADQVVASVSSRRAASTAAPVDGADGPRRPAPGRAPQDAFRPAEQDVFRPAEQAARVPGPERAPGNRSPVASAS</sequence>
<keyword evidence="2" id="KW-1133">Transmembrane helix</keyword>
<keyword evidence="2" id="KW-0812">Transmembrane</keyword>
<dbReference type="AlphaFoldDB" id="A0A7K3RAN8"/>
<comment type="caution">
    <text evidence="3">The sequence shown here is derived from an EMBL/GenBank/DDBJ whole genome shotgun (WGS) entry which is preliminary data.</text>
</comment>
<gene>
    <name evidence="3" type="ORF">G3I58_14995</name>
</gene>
<dbReference type="Proteomes" id="UP000470951">
    <property type="component" value="Unassembled WGS sequence"/>
</dbReference>
<dbReference type="EMBL" id="JAAGMS010000162">
    <property type="protein sequence ID" value="NEB99268.1"/>
    <property type="molecule type" value="Genomic_DNA"/>
</dbReference>
<feature type="transmembrane region" description="Helical" evidence="2">
    <location>
        <begin position="81"/>
        <end position="104"/>
    </location>
</feature>
<keyword evidence="2" id="KW-0472">Membrane</keyword>